<dbReference type="NCBIfam" id="NF006830">
    <property type="entry name" value="PRK09355.1"/>
    <property type="match status" value="1"/>
</dbReference>
<dbReference type="CDD" id="cd01170">
    <property type="entry name" value="THZ_kinase"/>
    <property type="match status" value="1"/>
</dbReference>
<keyword evidence="6 11" id="KW-0547">Nucleotide-binding</keyword>
<dbReference type="NCBIfam" id="TIGR00694">
    <property type="entry name" value="thiM"/>
    <property type="match status" value="1"/>
</dbReference>
<dbReference type="GO" id="GO:0000287">
    <property type="term" value="F:magnesium ion binding"/>
    <property type="evidence" value="ECO:0007669"/>
    <property type="project" value="UniProtKB-UniRule"/>
</dbReference>
<dbReference type="HAMAP" id="MF_00228">
    <property type="entry name" value="Thz_kinase"/>
    <property type="match status" value="1"/>
</dbReference>
<evidence type="ECO:0000256" key="1">
    <source>
        <dbReference type="ARBA" id="ARBA00001771"/>
    </source>
</evidence>
<keyword evidence="7 11" id="KW-0418">Kinase</keyword>
<dbReference type="Proteomes" id="UP000265798">
    <property type="component" value="Unassembled WGS sequence"/>
</dbReference>
<keyword evidence="5 11" id="KW-0479">Metal-binding</keyword>
<gene>
    <name evidence="11" type="primary">thiM</name>
    <name evidence="12" type="ORF">DLM75_19090</name>
</gene>
<evidence type="ECO:0000256" key="10">
    <source>
        <dbReference type="ARBA" id="ARBA00022977"/>
    </source>
</evidence>
<comment type="function">
    <text evidence="11">Catalyzes the phosphorylation of the hydroxyl group of 4-methyl-5-beta-hydroxyethylthiazole (THZ).</text>
</comment>
<evidence type="ECO:0000256" key="2">
    <source>
        <dbReference type="ARBA" id="ARBA00001946"/>
    </source>
</evidence>
<dbReference type="EC" id="2.7.1.50" evidence="11"/>
<keyword evidence="10 11" id="KW-0784">Thiamine biosynthesis</keyword>
<dbReference type="GO" id="GO:0009228">
    <property type="term" value="P:thiamine biosynthetic process"/>
    <property type="evidence" value="ECO:0007669"/>
    <property type="project" value="UniProtKB-KW"/>
</dbReference>
<comment type="cofactor">
    <cofactor evidence="2 11">
        <name>Mg(2+)</name>
        <dbReference type="ChEBI" id="CHEBI:18420"/>
    </cofactor>
</comment>
<feature type="binding site" evidence="11">
    <location>
        <position position="125"/>
    </location>
    <ligand>
        <name>ATP</name>
        <dbReference type="ChEBI" id="CHEBI:30616"/>
    </ligand>
</feature>
<evidence type="ECO:0000313" key="12">
    <source>
        <dbReference type="EMBL" id="RHX87077.1"/>
    </source>
</evidence>
<name>A0A396Z0N0_9LEPT</name>
<evidence type="ECO:0000313" key="13">
    <source>
        <dbReference type="Proteomes" id="UP000265798"/>
    </source>
</evidence>
<keyword evidence="4 11" id="KW-0808">Transferase</keyword>
<dbReference type="GO" id="GO:0004417">
    <property type="term" value="F:hydroxyethylthiazole kinase activity"/>
    <property type="evidence" value="ECO:0007669"/>
    <property type="project" value="UniProtKB-UniRule"/>
</dbReference>
<evidence type="ECO:0000256" key="9">
    <source>
        <dbReference type="ARBA" id="ARBA00022842"/>
    </source>
</evidence>
<dbReference type="InterPro" id="IPR000417">
    <property type="entry name" value="Hyethyz_kinase"/>
</dbReference>
<dbReference type="AlphaFoldDB" id="A0A396Z0N0"/>
<dbReference type="SUPFAM" id="SSF53613">
    <property type="entry name" value="Ribokinase-like"/>
    <property type="match status" value="1"/>
</dbReference>
<evidence type="ECO:0000256" key="3">
    <source>
        <dbReference type="ARBA" id="ARBA00004868"/>
    </source>
</evidence>
<dbReference type="PIRSF" id="PIRSF000513">
    <property type="entry name" value="Thz_kinase"/>
    <property type="match status" value="1"/>
</dbReference>
<dbReference type="GO" id="GO:0005524">
    <property type="term" value="F:ATP binding"/>
    <property type="evidence" value="ECO:0007669"/>
    <property type="project" value="UniProtKB-UniRule"/>
</dbReference>
<reference evidence="13" key="1">
    <citation type="submission" date="2018-05" db="EMBL/GenBank/DDBJ databases">
        <title>Leptospira yasudae sp. nov. and Leptospira stimsonii sp. nov., two pathogenic species of the genus Leptospira isolated from environmental sources.</title>
        <authorList>
            <person name="Casanovas-Massana A."/>
            <person name="Hamond C."/>
            <person name="Santos L.A."/>
            <person name="Hacker K.P."/>
            <person name="Balassiano I."/>
            <person name="Medeiros M.A."/>
            <person name="Reis M.G."/>
            <person name="Ko A.I."/>
            <person name="Wunder E.A."/>
        </authorList>
    </citation>
    <scope>NUCLEOTIDE SEQUENCE [LARGE SCALE GENOMIC DNA]</scope>
    <source>
        <strain evidence="13">Yale</strain>
    </source>
</reference>
<evidence type="ECO:0000256" key="8">
    <source>
        <dbReference type="ARBA" id="ARBA00022840"/>
    </source>
</evidence>
<dbReference type="RefSeq" id="WP_118970091.1">
    <property type="nucleotide sequence ID" value="NZ_QHCT01000006.1"/>
</dbReference>
<feature type="binding site" evidence="11">
    <location>
        <position position="171"/>
    </location>
    <ligand>
        <name>ATP</name>
        <dbReference type="ChEBI" id="CHEBI:30616"/>
    </ligand>
</feature>
<dbReference type="UniPathway" id="UPA00060">
    <property type="reaction ID" value="UER00139"/>
</dbReference>
<feature type="binding site" evidence="11">
    <location>
        <position position="198"/>
    </location>
    <ligand>
        <name>substrate</name>
    </ligand>
</feature>
<evidence type="ECO:0000256" key="11">
    <source>
        <dbReference type="HAMAP-Rule" id="MF_00228"/>
    </source>
</evidence>
<dbReference type="GO" id="GO:0009229">
    <property type="term" value="P:thiamine diphosphate biosynthetic process"/>
    <property type="evidence" value="ECO:0007669"/>
    <property type="project" value="UniProtKB-UniRule"/>
</dbReference>
<organism evidence="12 13">
    <name type="scientific">Leptospira stimsonii</name>
    <dbReference type="NCBI Taxonomy" id="2202203"/>
    <lineage>
        <taxon>Bacteria</taxon>
        <taxon>Pseudomonadati</taxon>
        <taxon>Spirochaetota</taxon>
        <taxon>Spirochaetia</taxon>
        <taxon>Leptospirales</taxon>
        <taxon>Leptospiraceae</taxon>
        <taxon>Leptospira</taxon>
    </lineage>
</organism>
<dbReference type="PRINTS" id="PR01099">
    <property type="entry name" value="HYETHTZKNASE"/>
</dbReference>
<dbReference type="OrthoDB" id="9778146at2"/>
<comment type="caution">
    <text evidence="12">The sequence shown here is derived from an EMBL/GenBank/DDBJ whole genome shotgun (WGS) entry which is preliminary data.</text>
</comment>
<evidence type="ECO:0000256" key="7">
    <source>
        <dbReference type="ARBA" id="ARBA00022777"/>
    </source>
</evidence>
<comment type="similarity">
    <text evidence="11">Belongs to the Thz kinase family.</text>
</comment>
<comment type="pathway">
    <text evidence="3 11">Cofactor biosynthesis; thiamine diphosphate biosynthesis; 4-methyl-5-(2-phosphoethyl)-thiazole from 5-(2-hydroxyethyl)-4-methylthiazole: step 1/1.</text>
</comment>
<comment type="catalytic activity">
    <reaction evidence="1 11">
        <text>5-(2-hydroxyethyl)-4-methylthiazole + ATP = 4-methyl-5-(2-phosphooxyethyl)-thiazole + ADP + H(+)</text>
        <dbReference type="Rhea" id="RHEA:24212"/>
        <dbReference type="ChEBI" id="CHEBI:15378"/>
        <dbReference type="ChEBI" id="CHEBI:17957"/>
        <dbReference type="ChEBI" id="CHEBI:30616"/>
        <dbReference type="ChEBI" id="CHEBI:58296"/>
        <dbReference type="ChEBI" id="CHEBI:456216"/>
        <dbReference type="EC" id="2.7.1.50"/>
    </reaction>
</comment>
<evidence type="ECO:0000256" key="4">
    <source>
        <dbReference type="ARBA" id="ARBA00022679"/>
    </source>
</evidence>
<dbReference type="Pfam" id="PF02110">
    <property type="entry name" value="HK"/>
    <property type="match status" value="1"/>
</dbReference>
<evidence type="ECO:0000256" key="6">
    <source>
        <dbReference type="ARBA" id="ARBA00022741"/>
    </source>
</evidence>
<dbReference type="InterPro" id="IPR029056">
    <property type="entry name" value="Ribokinase-like"/>
</dbReference>
<evidence type="ECO:0000256" key="5">
    <source>
        <dbReference type="ARBA" id="ARBA00022723"/>
    </source>
</evidence>
<sequence>MIEKIWPSPEIVEDLSALRKISPLTHVITNIVVTNWTANVLLAIGASPAMVIAEEEVADFASIASGLLINVGTVTSTDAKVMRLAATAANKAGTPWVLDPVAAGALRFRTEVVQELLQQKPSVIRGNASEILALAGTAGGGKGVDSIASSSEALPFAIELSEKLGAVVAVSGEIDYITNGNQTIAVPGGHAMMTKVTGVGCSLGALMASFLGIQKDPLRAAVSASAVFAVAGARAARDSKGTGSFAVAFLDELNLLSL</sequence>
<dbReference type="EMBL" id="QHCT01000006">
    <property type="protein sequence ID" value="RHX87077.1"/>
    <property type="molecule type" value="Genomic_DNA"/>
</dbReference>
<feature type="binding site" evidence="11">
    <location>
        <position position="50"/>
    </location>
    <ligand>
        <name>substrate</name>
    </ligand>
</feature>
<dbReference type="Gene3D" id="3.40.1190.20">
    <property type="match status" value="1"/>
</dbReference>
<protein>
    <recommendedName>
        <fullName evidence="11">Hydroxyethylthiazole kinase</fullName>
        <ecNumber evidence="11">2.7.1.50</ecNumber>
    </recommendedName>
    <alternativeName>
        <fullName evidence="11">4-methyl-5-beta-hydroxyethylthiazole kinase</fullName>
        <shortName evidence="11">TH kinase</shortName>
        <shortName evidence="11">Thz kinase</shortName>
    </alternativeName>
</protein>
<proteinExistence type="inferred from homology"/>
<accession>A0A396Z0N0</accession>
<keyword evidence="8 11" id="KW-0067">ATP-binding</keyword>
<keyword evidence="9 11" id="KW-0460">Magnesium</keyword>